<feature type="transmembrane region" description="Helical" evidence="7">
    <location>
        <begin position="12"/>
        <end position="31"/>
    </location>
</feature>
<keyword evidence="10" id="KW-1185">Reference proteome</keyword>
<feature type="domain" description="ABC transmembrane type-1" evidence="8">
    <location>
        <begin position="94"/>
        <end position="307"/>
    </location>
</feature>
<evidence type="ECO:0000313" key="9">
    <source>
        <dbReference type="EMBL" id="MFC4352028.1"/>
    </source>
</evidence>
<keyword evidence="4 7" id="KW-0812">Transmembrane</keyword>
<dbReference type="CDD" id="cd06261">
    <property type="entry name" value="TM_PBP2"/>
    <property type="match status" value="1"/>
</dbReference>
<evidence type="ECO:0000259" key="8">
    <source>
        <dbReference type="PROSITE" id="PS50928"/>
    </source>
</evidence>
<organism evidence="9 10">
    <name type="scientific">Fodinicurvata halophila</name>
    <dbReference type="NCBI Taxonomy" id="1419723"/>
    <lineage>
        <taxon>Bacteria</taxon>
        <taxon>Pseudomonadati</taxon>
        <taxon>Pseudomonadota</taxon>
        <taxon>Alphaproteobacteria</taxon>
        <taxon>Rhodospirillales</taxon>
        <taxon>Rhodovibrionaceae</taxon>
        <taxon>Fodinicurvata</taxon>
    </lineage>
</organism>
<comment type="caution">
    <text evidence="9">The sequence shown here is derived from an EMBL/GenBank/DDBJ whole genome shotgun (WGS) entry which is preliminary data.</text>
</comment>
<dbReference type="Pfam" id="PF19300">
    <property type="entry name" value="BPD_transp_1_N"/>
    <property type="match status" value="1"/>
</dbReference>
<keyword evidence="5 7" id="KW-1133">Transmembrane helix</keyword>
<proteinExistence type="inferred from homology"/>
<dbReference type="InterPro" id="IPR000515">
    <property type="entry name" value="MetI-like"/>
</dbReference>
<dbReference type="Proteomes" id="UP001595799">
    <property type="component" value="Unassembled WGS sequence"/>
</dbReference>
<evidence type="ECO:0000256" key="3">
    <source>
        <dbReference type="ARBA" id="ARBA00022475"/>
    </source>
</evidence>
<gene>
    <name evidence="9" type="ORF">ACFOW6_10785</name>
</gene>
<dbReference type="SUPFAM" id="SSF161098">
    <property type="entry name" value="MetI-like"/>
    <property type="match status" value="1"/>
</dbReference>
<dbReference type="Gene3D" id="1.10.3720.10">
    <property type="entry name" value="MetI-like"/>
    <property type="match status" value="1"/>
</dbReference>
<keyword evidence="3" id="KW-1003">Cell membrane</keyword>
<comment type="subcellular location">
    <subcellularLocation>
        <location evidence="1 7">Cell membrane</location>
        <topology evidence="1 7">Multi-pass membrane protein</topology>
    </subcellularLocation>
</comment>
<evidence type="ECO:0000256" key="4">
    <source>
        <dbReference type="ARBA" id="ARBA00022692"/>
    </source>
</evidence>
<evidence type="ECO:0000313" key="10">
    <source>
        <dbReference type="Proteomes" id="UP001595799"/>
    </source>
</evidence>
<accession>A0ABV8UL68</accession>
<feature type="transmembrane region" description="Helical" evidence="7">
    <location>
        <begin position="100"/>
        <end position="121"/>
    </location>
</feature>
<reference evidence="10" key="1">
    <citation type="journal article" date="2019" name="Int. J. Syst. Evol. Microbiol.">
        <title>The Global Catalogue of Microorganisms (GCM) 10K type strain sequencing project: providing services to taxonomists for standard genome sequencing and annotation.</title>
        <authorList>
            <consortium name="The Broad Institute Genomics Platform"/>
            <consortium name="The Broad Institute Genome Sequencing Center for Infectious Disease"/>
            <person name="Wu L."/>
            <person name="Ma J."/>
        </authorList>
    </citation>
    <scope>NUCLEOTIDE SEQUENCE [LARGE SCALE GENOMIC DNA]</scope>
    <source>
        <strain evidence="10">CECT 8472</strain>
    </source>
</reference>
<comment type="similarity">
    <text evidence="7">Belongs to the binding-protein-dependent transport system permease family.</text>
</comment>
<evidence type="ECO:0000256" key="2">
    <source>
        <dbReference type="ARBA" id="ARBA00022448"/>
    </source>
</evidence>
<dbReference type="PROSITE" id="PS50928">
    <property type="entry name" value="ABC_TM1"/>
    <property type="match status" value="1"/>
</dbReference>
<dbReference type="EMBL" id="JBHSCW010000005">
    <property type="protein sequence ID" value="MFC4352028.1"/>
    <property type="molecule type" value="Genomic_DNA"/>
</dbReference>
<evidence type="ECO:0000256" key="1">
    <source>
        <dbReference type="ARBA" id="ARBA00004651"/>
    </source>
</evidence>
<dbReference type="PANTHER" id="PTHR43163:SF2">
    <property type="entry name" value="ABC TRANSPORTER PERMEASE PROTEIN"/>
    <property type="match status" value="1"/>
</dbReference>
<feature type="transmembrane region" description="Helical" evidence="7">
    <location>
        <begin position="185"/>
        <end position="204"/>
    </location>
</feature>
<feature type="transmembrane region" description="Helical" evidence="7">
    <location>
        <begin position="241"/>
        <end position="263"/>
    </location>
</feature>
<protein>
    <submittedName>
        <fullName evidence="9">ABC transporter permease</fullName>
    </submittedName>
</protein>
<dbReference type="PANTHER" id="PTHR43163">
    <property type="entry name" value="DIPEPTIDE TRANSPORT SYSTEM PERMEASE PROTEIN DPPB-RELATED"/>
    <property type="match status" value="1"/>
</dbReference>
<dbReference type="InterPro" id="IPR045621">
    <property type="entry name" value="BPD_transp_1_N"/>
</dbReference>
<dbReference type="InterPro" id="IPR035906">
    <property type="entry name" value="MetI-like_sf"/>
</dbReference>
<evidence type="ECO:0000256" key="6">
    <source>
        <dbReference type="ARBA" id="ARBA00023136"/>
    </source>
</evidence>
<feature type="transmembrane region" description="Helical" evidence="7">
    <location>
        <begin position="289"/>
        <end position="311"/>
    </location>
</feature>
<dbReference type="RefSeq" id="WP_382422378.1">
    <property type="nucleotide sequence ID" value="NZ_JBHSCW010000005.1"/>
</dbReference>
<sequence>MTVFIIRRLLQSFFVLVAMTVIVFVAVYAIGNPVDILIAPDATQAERTAAIARLGLDQPLHQQYISFVGNLLQGDVGRSFVFNVPAFSLVLSRLPATLELALFALSLSILVGIPLGLWAGLKPHSIAGHSIMVGSIFGFSLPNFWQGLMLILLFAVLLGWLPSGGRGEPGEFLGMQSTLFSMDGWSHLVLPALNLALFKMALIIRLTRASVLEAIQLDFVKFARAKGLHERRIVSVHILKVIMIPVITIIGLEFGTLIAFAVVTETVFAWPGIGKLIIDSIFVLDRPVIVSYLIVIVLTFITINLIVDVLYSVFDPRVRLQDLGS</sequence>
<keyword evidence="6 7" id="KW-0472">Membrane</keyword>
<feature type="transmembrane region" description="Helical" evidence="7">
    <location>
        <begin position="133"/>
        <end position="161"/>
    </location>
</feature>
<evidence type="ECO:0000256" key="5">
    <source>
        <dbReference type="ARBA" id="ARBA00022989"/>
    </source>
</evidence>
<name>A0ABV8UL68_9PROT</name>
<keyword evidence="2 7" id="KW-0813">Transport</keyword>
<evidence type="ECO:0000256" key="7">
    <source>
        <dbReference type="RuleBase" id="RU363032"/>
    </source>
</evidence>
<dbReference type="Pfam" id="PF00528">
    <property type="entry name" value="BPD_transp_1"/>
    <property type="match status" value="1"/>
</dbReference>